<reference evidence="6 7" key="1">
    <citation type="submission" date="2019-03" db="EMBL/GenBank/DDBJ databases">
        <title>Jiella endophytica sp. nov., a novel endophytic bacterium isolated from root of Ficus microcarpa Linn. f.</title>
        <authorList>
            <person name="Tuo L."/>
        </authorList>
    </citation>
    <scope>NUCLEOTIDE SEQUENCE [LARGE SCALE GENOMIC DNA]</scope>
    <source>
        <strain evidence="6 7">CBS5Q-3</strain>
    </source>
</reference>
<sequence length="469" mass="52457">MRRDIQFRRSINRSYDPCRKCDCMMTATTLVEGAGPQSDDLLDAISRSNLVVDFSIDGQVRSANQNFLQLMHYRPEEVIGRHHCMFVRADDRETPHYRAFWELLKAGEFVQREMRMVANGGREIWLQSSYNPILGRQGEIRSILMLATDITAEKQRAANHESTLNAISRSTAMIEFAMNGTILAANAKLAAIMGYEVQEILGRNHREFVPPEVAESEAYRIFWNRLRAGEYVEDEFPRIARCGKTIWLQASYNPILDASGRPTAVMKIATDITDRWQRNAESERLALLDPLTGVSNRRGFDLALTTMTNDYAARMEPISLLILDIDHFKAFNDTFGHQIGDLCLRVIAKAIELALQPRPDSLVCRYGGEEFAVLLPAADQAQAAAVAEDIRGEIAALKISHPGNTGWERVTTSIGSATIEPDPARPSQYGTELVAAADKALYAAKRRGRNRVVDAVIARPESPSLAFDI</sequence>
<dbReference type="InterPro" id="IPR000700">
    <property type="entry name" value="PAS-assoc_C"/>
</dbReference>
<feature type="domain" description="PAC" evidence="4">
    <location>
        <begin position="110"/>
        <end position="162"/>
    </location>
</feature>
<dbReference type="PROSITE" id="PS50112">
    <property type="entry name" value="PAS"/>
    <property type="match status" value="1"/>
</dbReference>
<dbReference type="CDD" id="cd01949">
    <property type="entry name" value="GGDEF"/>
    <property type="match status" value="1"/>
</dbReference>
<dbReference type="PROSITE" id="PS50113">
    <property type="entry name" value="PAC"/>
    <property type="match status" value="2"/>
</dbReference>
<dbReference type="InterPro" id="IPR043128">
    <property type="entry name" value="Rev_trsase/Diguanyl_cyclase"/>
</dbReference>
<dbReference type="SUPFAM" id="SSF55073">
    <property type="entry name" value="Nucleotide cyclase"/>
    <property type="match status" value="1"/>
</dbReference>
<dbReference type="CDD" id="cd00130">
    <property type="entry name" value="PAS"/>
    <property type="match status" value="2"/>
</dbReference>
<comment type="catalytic activity">
    <reaction evidence="2">
        <text>2 GTP = 3',3'-c-di-GMP + 2 diphosphate</text>
        <dbReference type="Rhea" id="RHEA:24898"/>
        <dbReference type="ChEBI" id="CHEBI:33019"/>
        <dbReference type="ChEBI" id="CHEBI:37565"/>
        <dbReference type="ChEBI" id="CHEBI:58805"/>
        <dbReference type="EC" id="2.7.7.65"/>
    </reaction>
</comment>
<evidence type="ECO:0000259" key="5">
    <source>
        <dbReference type="PROSITE" id="PS50887"/>
    </source>
</evidence>
<feature type="domain" description="PAS" evidence="3">
    <location>
        <begin position="156"/>
        <end position="212"/>
    </location>
</feature>
<evidence type="ECO:0000259" key="4">
    <source>
        <dbReference type="PROSITE" id="PS50113"/>
    </source>
</evidence>
<dbReference type="InterPro" id="IPR000160">
    <property type="entry name" value="GGDEF_dom"/>
</dbReference>
<dbReference type="Gene3D" id="3.30.70.270">
    <property type="match status" value="1"/>
</dbReference>
<dbReference type="EC" id="2.7.7.65" evidence="1"/>
<name>A0A4Y8RGS3_9HYPH</name>
<feature type="domain" description="PAC" evidence="4">
    <location>
        <begin position="230"/>
        <end position="284"/>
    </location>
</feature>
<evidence type="ECO:0000313" key="7">
    <source>
        <dbReference type="Proteomes" id="UP000298179"/>
    </source>
</evidence>
<dbReference type="InterPro" id="IPR050469">
    <property type="entry name" value="Diguanylate_Cyclase"/>
</dbReference>
<dbReference type="GO" id="GO:0005886">
    <property type="term" value="C:plasma membrane"/>
    <property type="evidence" value="ECO:0007669"/>
    <property type="project" value="TreeGrafter"/>
</dbReference>
<dbReference type="AlphaFoldDB" id="A0A4Y8RGS3"/>
<dbReference type="SMART" id="SM00086">
    <property type="entry name" value="PAC"/>
    <property type="match status" value="2"/>
</dbReference>
<evidence type="ECO:0000259" key="3">
    <source>
        <dbReference type="PROSITE" id="PS50112"/>
    </source>
</evidence>
<dbReference type="EMBL" id="SOZD01000004">
    <property type="protein sequence ID" value="TFF21953.1"/>
    <property type="molecule type" value="Genomic_DNA"/>
</dbReference>
<dbReference type="SUPFAM" id="SSF55785">
    <property type="entry name" value="PYP-like sensor domain (PAS domain)"/>
    <property type="match status" value="2"/>
</dbReference>
<dbReference type="SMART" id="SM00091">
    <property type="entry name" value="PAS"/>
    <property type="match status" value="2"/>
</dbReference>
<dbReference type="PANTHER" id="PTHR45138">
    <property type="entry name" value="REGULATORY COMPONENTS OF SENSORY TRANSDUCTION SYSTEM"/>
    <property type="match status" value="1"/>
</dbReference>
<dbReference type="NCBIfam" id="TIGR00254">
    <property type="entry name" value="GGDEF"/>
    <property type="match status" value="1"/>
</dbReference>
<protein>
    <recommendedName>
        <fullName evidence="1">diguanylate cyclase</fullName>
        <ecNumber evidence="1">2.7.7.65</ecNumber>
    </recommendedName>
</protein>
<accession>A0A4Y8RGS3</accession>
<feature type="domain" description="GGDEF" evidence="5">
    <location>
        <begin position="316"/>
        <end position="457"/>
    </location>
</feature>
<dbReference type="Gene3D" id="3.30.450.20">
    <property type="entry name" value="PAS domain"/>
    <property type="match status" value="2"/>
</dbReference>
<comment type="caution">
    <text evidence="6">The sequence shown here is derived from an EMBL/GenBank/DDBJ whole genome shotgun (WGS) entry which is preliminary data.</text>
</comment>
<dbReference type="GO" id="GO:0043709">
    <property type="term" value="P:cell adhesion involved in single-species biofilm formation"/>
    <property type="evidence" value="ECO:0007669"/>
    <property type="project" value="TreeGrafter"/>
</dbReference>
<dbReference type="GO" id="GO:1902201">
    <property type="term" value="P:negative regulation of bacterial-type flagellum-dependent cell motility"/>
    <property type="evidence" value="ECO:0007669"/>
    <property type="project" value="TreeGrafter"/>
</dbReference>
<organism evidence="6 7">
    <name type="scientific">Jiella endophytica</name>
    <dbReference type="NCBI Taxonomy" id="2558362"/>
    <lineage>
        <taxon>Bacteria</taxon>
        <taxon>Pseudomonadati</taxon>
        <taxon>Pseudomonadota</taxon>
        <taxon>Alphaproteobacteria</taxon>
        <taxon>Hyphomicrobiales</taxon>
        <taxon>Aurantimonadaceae</taxon>
        <taxon>Jiella</taxon>
    </lineage>
</organism>
<keyword evidence="7" id="KW-1185">Reference proteome</keyword>
<dbReference type="InterPro" id="IPR035965">
    <property type="entry name" value="PAS-like_dom_sf"/>
</dbReference>
<evidence type="ECO:0000256" key="2">
    <source>
        <dbReference type="ARBA" id="ARBA00034247"/>
    </source>
</evidence>
<dbReference type="FunFam" id="3.30.70.270:FF:000001">
    <property type="entry name" value="Diguanylate cyclase domain protein"/>
    <property type="match status" value="1"/>
</dbReference>
<dbReference type="NCBIfam" id="TIGR00229">
    <property type="entry name" value="sensory_box"/>
    <property type="match status" value="2"/>
</dbReference>
<proteinExistence type="predicted"/>
<evidence type="ECO:0000256" key="1">
    <source>
        <dbReference type="ARBA" id="ARBA00012528"/>
    </source>
</evidence>
<dbReference type="SMART" id="SM00267">
    <property type="entry name" value="GGDEF"/>
    <property type="match status" value="1"/>
</dbReference>
<dbReference type="InterPro" id="IPR013656">
    <property type="entry name" value="PAS_4"/>
</dbReference>
<evidence type="ECO:0000313" key="6">
    <source>
        <dbReference type="EMBL" id="TFF21953.1"/>
    </source>
</evidence>
<dbReference type="Pfam" id="PF08448">
    <property type="entry name" value="PAS_4"/>
    <property type="match status" value="2"/>
</dbReference>
<dbReference type="InterPro" id="IPR000014">
    <property type="entry name" value="PAS"/>
</dbReference>
<gene>
    <name evidence="6" type="ORF">E3C22_14970</name>
</gene>
<dbReference type="PROSITE" id="PS50887">
    <property type="entry name" value="GGDEF"/>
    <property type="match status" value="1"/>
</dbReference>
<dbReference type="InterPro" id="IPR029787">
    <property type="entry name" value="Nucleotide_cyclase"/>
</dbReference>
<dbReference type="Proteomes" id="UP000298179">
    <property type="component" value="Unassembled WGS sequence"/>
</dbReference>
<dbReference type="GO" id="GO:0052621">
    <property type="term" value="F:diguanylate cyclase activity"/>
    <property type="evidence" value="ECO:0007669"/>
    <property type="project" value="UniProtKB-EC"/>
</dbReference>
<dbReference type="OrthoDB" id="9814202at2"/>
<dbReference type="Pfam" id="PF00990">
    <property type="entry name" value="GGDEF"/>
    <property type="match status" value="1"/>
</dbReference>
<dbReference type="PANTHER" id="PTHR45138:SF9">
    <property type="entry name" value="DIGUANYLATE CYCLASE DGCM-RELATED"/>
    <property type="match status" value="1"/>
</dbReference>
<dbReference type="InterPro" id="IPR001610">
    <property type="entry name" value="PAC"/>
</dbReference>